<dbReference type="Proteomes" id="UP001459277">
    <property type="component" value="Unassembled WGS sequence"/>
</dbReference>
<dbReference type="InterPro" id="IPR002156">
    <property type="entry name" value="RNaseH_domain"/>
</dbReference>
<dbReference type="InterPro" id="IPR044730">
    <property type="entry name" value="RNase_H-like_dom_plant"/>
</dbReference>
<feature type="domain" description="RNase H type-1" evidence="1">
    <location>
        <begin position="14"/>
        <end position="99"/>
    </location>
</feature>
<dbReference type="InterPro" id="IPR052929">
    <property type="entry name" value="RNase_H-like_EbsB-rel"/>
</dbReference>
<proteinExistence type="predicted"/>
<protein>
    <recommendedName>
        <fullName evidence="1">RNase H type-1 domain-containing protein</fullName>
    </recommendedName>
</protein>
<dbReference type="GO" id="GO:0004523">
    <property type="term" value="F:RNA-DNA hybrid ribonuclease activity"/>
    <property type="evidence" value="ECO:0007669"/>
    <property type="project" value="InterPro"/>
</dbReference>
<dbReference type="InterPro" id="IPR012337">
    <property type="entry name" value="RNaseH-like_sf"/>
</dbReference>
<reference evidence="2 3" key="1">
    <citation type="submission" date="2024-01" db="EMBL/GenBank/DDBJ databases">
        <title>A telomere-to-telomere, gap-free genome of sweet tea (Lithocarpus litseifolius).</title>
        <authorList>
            <person name="Zhou J."/>
        </authorList>
    </citation>
    <scope>NUCLEOTIDE SEQUENCE [LARGE SCALE GENOMIC DNA]</scope>
    <source>
        <strain evidence="2">Zhou-2022a</strain>
        <tissue evidence="2">Leaf</tissue>
    </source>
</reference>
<organism evidence="2 3">
    <name type="scientific">Lithocarpus litseifolius</name>
    <dbReference type="NCBI Taxonomy" id="425828"/>
    <lineage>
        <taxon>Eukaryota</taxon>
        <taxon>Viridiplantae</taxon>
        <taxon>Streptophyta</taxon>
        <taxon>Embryophyta</taxon>
        <taxon>Tracheophyta</taxon>
        <taxon>Spermatophyta</taxon>
        <taxon>Magnoliopsida</taxon>
        <taxon>eudicotyledons</taxon>
        <taxon>Gunneridae</taxon>
        <taxon>Pentapetalae</taxon>
        <taxon>rosids</taxon>
        <taxon>fabids</taxon>
        <taxon>Fagales</taxon>
        <taxon>Fagaceae</taxon>
        <taxon>Lithocarpus</taxon>
    </lineage>
</organism>
<dbReference type="Pfam" id="PF13456">
    <property type="entry name" value="RVT_3"/>
    <property type="match status" value="1"/>
</dbReference>
<dbReference type="CDD" id="cd06222">
    <property type="entry name" value="RNase_H_like"/>
    <property type="match status" value="1"/>
</dbReference>
<evidence type="ECO:0000313" key="2">
    <source>
        <dbReference type="EMBL" id="KAK9992914.1"/>
    </source>
</evidence>
<dbReference type="SUPFAM" id="SSF53098">
    <property type="entry name" value="Ribonuclease H-like"/>
    <property type="match status" value="1"/>
</dbReference>
<accession>A0AAW2C7H0</accession>
<evidence type="ECO:0000313" key="3">
    <source>
        <dbReference type="Proteomes" id="UP001459277"/>
    </source>
</evidence>
<dbReference type="GO" id="GO:0003676">
    <property type="term" value="F:nucleic acid binding"/>
    <property type="evidence" value="ECO:0007669"/>
    <property type="project" value="InterPro"/>
</dbReference>
<gene>
    <name evidence="2" type="ORF">SO802_022617</name>
</gene>
<keyword evidence="3" id="KW-1185">Reference proteome</keyword>
<dbReference type="Gene3D" id="3.30.420.10">
    <property type="entry name" value="Ribonuclease H-like superfamily/Ribonuclease H"/>
    <property type="match status" value="1"/>
</dbReference>
<dbReference type="PANTHER" id="PTHR47074:SF61">
    <property type="entry name" value="RNASE H TYPE-1 DOMAIN-CONTAINING PROTEIN"/>
    <property type="match status" value="1"/>
</dbReference>
<comment type="caution">
    <text evidence="2">The sequence shown here is derived from an EMBL/GenBank/DDBJ whole genome shotgun (WGS) entry which is preliminary data.</text>
</comment>
<evidence type="ECO:0000259" key="1">
    <source>
        <dbReference type="Pfam" id="PF13456"/>
    </source>
</evidence>
<sequence>MKRKEYLKRREKDRRNEEAETLACRRAVEFAIDARFSDLVIDGDNAAVMTSLLFPGTNMSRLGHIVQDIQWLATGLRWAYFSHVNQGANSVAHLLARHAKNVSGDMVWMEDTPHQL</sequence>
<name>A0AAW2C7H0_9ROSI</name>
<dbReference type="AlphaFoldDB" id="A0AAW2C7H0"/>
<dbReference type="EMBL" id="JAZDWU010000008">
    <property type="protein sequence ID" value="KAK9992914.1"/>
    <property type="molecule type" value="Genomic_DNA"/>
</dbReference>
<dbReference type="InterPro" id="IPR036397">
    <property type="entry name" value="RNaseH_sf"/>
</dbReference>
<dbReference type="PANTHER" id="PTHR47074">
    <property type="entry name" value="BNAC02G40300D PROTEIN"/>
    <property type="match status" value="1"/>
</dbReference>